<dbReference type="InterPro" id="IPR051687">
    <property type="entry name" value="Peroxisomal_Beta-Oxidation"/>
</dbReference>
<accession>A0A1V9YZ52</accession>
<evidence type="ECO:0000256" key="2">
    <source>
        <dbReference type="ARBA" id="ARBA00023002"/>
    </source>
</evidence>
<evidence type="ECO:0000313" key="6">
    <source>
        <dbReference type="Proteomes" id="UP000243579"/>
    </source>
</evidence>
<gene>
    <name evidence="5" type="ORF">ACHHYP_05072</name>
</gene>
<dbReference type="Gene3D" id="1.10.287.4290">
    <property type="match status" value="1"/>
</dbReference>
<dbReference type="Pfam" id="PF00106">
    <property type="entry name" value="adh_short"/>
    <property type="match status" value="1"/>
</dbReference>
<evidence type="ECO:0000259" key="4">
    <source>
        <dbReference type="SMART" id="SM00822"/>
    </source>
</evidence>
<dbReference type="EMBL" id="JNBR01000562">
    <property type="protein sequence ID" value="OQR90991.1"/>
    <property type="molecule type" value="Genomic_DNA"/>
</dbReference>
<feature type="domain" description="Ketoreductase" evidence="4">
    <location>
        <begin position="8"/>
        <end position="195"/>
    </location>
</feature>
<name>A0A1V9YZ52_ACHHY</name>
<dbReference type="PRINTS" id="PR00080">
    <property type="entry name" value="SDRFAMILY"/>
</dbReference>
<dbReference type="GO" id="GO:0016491">
    <property type="term" value="F:oxidoreductase activity"/>
    <property type="evidence" value="ECO:0007669"/>
    <property type="project" value="UniProtKB-KW"/>
</dbReference>
<dbReference type="SUPFAM" id="SSF51735">
    <property type="entry name" value="NAD(P)-binding Rossmann-fold domains"/>
    <property type="match status" value="1"/>
</dbReference>
<dbReference type="PRINTS" id="PR00081">
    <property type="entry name" value="GDHRDH"/>
</dbReference>
<dbReference type="InterPro" id="IPR002347">
    <property type="entry name" value="SDR_fam"/>
</dbReference>
<keyword evidence="6" id="KW-1185">Reference proteome</keyword>
<dbReference type="STRING" id="1202772.A0A1V9YZ52"/>
<reference evidence="5 6" key="1">
    <citation type="journal article" date="2014" name="Genome Biol. Evol.">
        <title>The secreted proteins of Achlya hypogyna and Thraustotheca clavata identify the ancestral oomycete secretome and reveal gene acquisitions by horizontal gene transfer.</title>
        <authorList>
            <person name="Misner I."/>
            <person name="Blouin N."/>
            <person name="Leonard G."/>
            <person name="Richards T.A."/>
            <person name="Lane C.E."/>
        </authorList>
    </citation>
    <scope>NUCLEOTIDE SEQUENCE [LARGE SCALE GENOMIC DNA]</scope>
    <source>
        <strain evidence="5 6">ATCC 48635</strain>
    </source>
</reference>
<dbReference type="InterPro" id="IPR036291">
    <property type="entry name" value="NAD(P)-bd_dom_sf"/>
</dbReference>
<dbReference type="PANTHER" id="PTHR45024:SF2">
    <property type="entry name" value="SCP2 DOMAIN-CONTAINING PROTEIN"/>
    <property type="match status" value="1"/>
</dbReference>
<evidence type="ECO:0000313" key="5">
    <source>
        <dbReference type="EMBL" id="OQR90991.1"/>
    </source>
</evidence>
<dbReference type="Gene3D" id="3.40.50.720">
    <property type="entry name" value="NAD(P)-binding Rossmann-like Domain"/>
    <property type="match status" value="1"/>
</dbReference>
<comment type="caution">
    <text evidence="5">The sequence shown here is derived from an EMBL/GenBank/DDBJ whole genome shotgun (WGS) entry which is preliminary data.</text>
</comment>
<dbReference type="InterPro" id="IPR020904">
    <property type="entry name" value="Sc_DH/Rdtase_CS"/>
</dbReference>
<dbReference type="PROSITE" id="PS00061">
    <property type="entry name" value="ADH_SHORT"/>
    <property type="match status" value="1"/>
</dbReference>
<dbReference type="CDD" id="cd05353">
    <property type="entry name" value="hydroxyacyl-CoA-like_DH_SDR_c-like"/>
    <property type="match status" value="1"/>
</dbReference>
<sequence>MSLRFDGQVAIVTGAGGGLGRAYAHLLAARGAKVVVNDVGRAREGSTDRPSDIVVKEIQAKGGVAVANYDSVIDGAKVVATAIDSFGRIDIIVNNAGILRDVSFHKMKQSDWDLVKAVHLEGTYAVTRAAWPFMRDQKYGRIVNITSVNGLYGQLGQANYSAAKMGIVGLSKTLAKEGARNNIKVNIVAPGAGSNMTATILPDEVVKQWKPEYVAPTVAFLCHESAPVSGQIFESGGGWTAQVKYVRSEGHFFDIDREIAIEDVAAQWGRITDFSKATDPETDGDMTPQLKQIMAKL</sequence>
<protein>
    <submittedName>
        <fullName evidence="5">Peroxisomal multifunctional enzyme</fullName>
    </submittedName>
</protein>
<evidence type="ECO:0000256" key="1">
    <source>
        <dbReference type="ARBA" id="ARBA00006484"/>
    </source>
</evidence>
<keyword evidence="2" id="KW-0560">Oxidoreductase</keyword>
<evidence type="ECO:0000256" key="3">
    <source>
        <dbReference type="RuleBase" id="RU000363"/>
    </source>
</evidence>
<organism evidence="5 6">
    <name type="scientific">Achlya hypogyna</name>
    <name type="common">Oomycete</name>
    <name type="synonym">Protoachlya hypogyna</name>
    <dbReference type="NCBI Taxonomy" id="1202772"/>
    <lineage>
        <taxon>Eukaryota</taxon>
        <taxon>Sar</taxon>
        <taxon>Stramenopiles</taxon>
        <taxon>Oomycota</taxon>
        <taxon>Saprolegniomycetes</taxon>
        <taxon>Saprolegniales</taxon>
        <taxon>Achlyaceae</taxon>
        <taxon>Achlya</taxon>
    </lineage>
</organism>
<dbReference type="PANTHER" id="PTHR45024">
    <property type="entry name" value="DEHYDROGENASES, SHORT CHAIN"/>
    <property type="match status" value="1"/>
</dbReference>
<dbReference type="OrthoDB" id="3592703at2759"/>
<dbReference type="InterPro" id="IPR057326">
    <property type="entry name" value="KR_dom"/>
</dbReference>
<comment type="similarity">
    <text evidence="1 3">Belongs to the short-chain dehydrogenases/reductases (SDR) family.</text>
</comment>
<dbReference type="AlphaFoldDB" id="A0A1V9YZ52"/>
<proteinExistence type="inferred from homology"/>
<dbReference type="SMART" id="SM00822">
    <property type="entry name" value="PKS_KR"/>
    <property type="match status" value="1"/>
</dbReference>
<dbReference type="Proteomes" id="UP000243579">
    <property type="component" value="Unassembled WGS sequence"/>
</dbReference>